<dbReference type="SUPFAM" id="SSF47895">
    <property type="entry name" value="Transducin (alpha subunit), insertion domain"/>
    <property type="match status" value="1"/>
</dbReference>
<evidence type="ECO:0000313" key="8">
    <source>
        <dbReference type="Proteomes" id="UP000078561"/>
    </source>
</evidence>
<keyword evidence="1 6" id="KW-0479">Metal-binding</keyword>
<dbReference type="SUPFAM" id="SSF52540">
    <property type="entry name" value="P-loop containing nucleoside triphosphate hydrolases"/>
    <property type="match status" value="1"/>
</dbReference>
<feature type="binding site" evidence="6">
    <location>
        <position position="47"/>
    </location>
    <ligand>
        <name>Mg(2+)</name>
        <dbReference type="ChEBI" id="CHEBI:18420"/>
    </ligand>
</feature>
<dbReference type="PANTHER" id="PTHR10218">
    <property type="entry name" value="GTP-BINDING PROTEIN ALPHA SUBUNIT"/>
    <property type="match status" value="1"/>
</dbReference>
<evidence type="ECO:0008006" key="9">
    <source>
        <dbReference type="Google" id="ProtNLM"/>
    </source>
</evidence>
<dbReference type="GO" id="GO:0000750">
    <property type="term" value="P:pheromone-dependent signal transduction involved in conjugation with cellular fusion"/>
    <property type="evidence" value="ECO:0007669"/>
    <property type="project" value="TreeGrafter"/>
</dbReference>
<dbReference type="Pfam" id="PF00503">
    <property type="entry name" value="G-alpha"/>
    <property type="match status" value="1"/>
</dbReference>
<name>A0A163J521_ABSGL</name>
<keyword evidence="2 5" id="KW-0547">Nucleotide-binding</keyword>
<dbReference type="SMART" id="SM00275">
    <property type="entry name" value="G_alpha"/>
    <property type="match status" value="1"/>
</dbReference>
<keyword evidence="6" id="KW-0460">Magnesium</keyword>
<dbReference type="Gene3D" id="3.40.50.300">
    <property type="entry name" value="P-loop containing nucleotide triphosphate hydrolases"/>
    <property type="match status" value="1"/>
</dbReference>
<keyword evidence="8" id="KW-1185">Reference proteome</keyword>
<gene>
    <name evidence="7" type="primary">ABSGL_02685.1 scaffold 3684</name>
</gene>
<keyword evidence="3 5" id="KW-0342">GTP-binding</keyword>
<dbReference type="AlphaFoldDB" id="A0A163J521"/>
<proteinExistence type="predicted"/>
<protein>
    <recommendedName>
        <fullName evidence="9">Guanine nucleotide-binding protein subunit alpha</fullName>
    </recommendedName>
</protein>
<dbReference type="InterPro" id="IPR001019">
    <property type="entry name" value="Gprotein_alpha_su"/>
</dbReference>
<dbReference type="OMA" id="RTMGCAQ"/>
<evidence type="ECO:0000256" key="1">
    <source>
        <dbReference type="ARBA" id="ARBA00022723"/>
    </source>
</evidence>
<dbReference type="EMBL" id="LT551602">
    <property type="protein sequence ID" value="SAL97214.1"/>
    <property type="molecule type" value="Genomic_DNA"/>
</dbReference>
<evidence type="ECO:0000256" key="2">
    <source>
        <dbReference type="ARBA" id="ARBA00022741"/>
    </source>
</evidence>
<evidence type="ECO:0000256" key="4">
    <source>
        <dbReference type="ARBA" id="ARBA00023224"/>
    </source>
</evidence>
<dbReference type="PROSITE" id="PS51882">
    <property type="entry name" value="G_ALPHA"/>
    <property type="match status" value="1"/>
</dbReference>
<organism evidence="7">
    <name type="scientific">Absidia glauca</name>
    <name type="common">Pin mould</name>
    <dbReference type="NCBI Taxonomy" id="4829"/>
    <lineage>
        <taxon>Eukaryota</taxon>
        <taxon>Fungi</taxon>
        <taxon>Fungi incertae sedis</taxon>
        <taxon>Mucoromycota</taxon>
        <taxon>Mucoromycotina</taxon>
        <taxon>Mucoromycetes</taxon>
        <taxon>Mucorales</taxon>
        <taxon>Cunninghamellaceae</taxon>
        <taxon>Absidia</taxon>
    </lineage>
</organism>
<dbReference type="InParanoid" id="A0A163J521"/>
<dbReference type="GO" id="GO:0005737">
    <property type="term" value="C:cytoplasm"/>
    <property type="evidence" value="ECO:0007669"/>
    <property type="project" value="TreeGrafter"/>
</dbReference>
<dbReference type="InterPro" id="IPR011025">
    <property type="entry name" value="GproteinA_insert"/>
</dbReference>
<feature type="binding site" evidence="5">
    <location>
        <begin position="43"/>
        <end position="48"/>
    </location>
    <ligand>
        <name>GTP</name>
        <dbReference type="ChEBI" id="CHEBI:37565"/>
    </ligand>
</feature>
<evidence type="ECO:0000313" key="7">
    <source>
        <dbReference type="EMBL" id="SAL97214.1"/>
    </source>
</evidence>
<dbReference type="PANTHER" id="PTHR10218:SF302">
    <property type="entry name" value="GUANINE NUCLEOTIDE-BINDING PROTEIN ALPHA-5 SUBUNIT"/>
    <property type="match status" value="1"/>
</dbReference>
<dbReference type="GO" id="GO:0046872">
    <property type="term" value="F:metal ion binding"/>
    <property type="evidence" value="ECO:0007669"/>
    <property type="project" value="UniProtKB-KW"/>
</dbReference>
<accession>A0A163J521</accession>
<dbReference type="InterPro" id="IPR027417">
    <property type="entry name" value="P-loop_NTPase"/>
</dbReference>
<dbReference type="GO" id="GO:0005834">
    <property type="term" value="C:heterotrimeric G-protein complex"/>
    <property type="evidence" value="ECO:0007669"/>
    <property type="project" value="TreeGrafter"/>
</dbReference>
<evidence type="ECO:0000256" key="6">
    <source>
        <dbReference type="PIRSR" id="PIRSR601019-2"/>
    </source>
</evidence>
<sequence length="151" mass="17146">MGCCQSSEVLEEKHRNDAIESQIKRDRANLRRETKLLLLGAGESGKSTTVKQIKLLYDGGYNPEERESFKEVIFSNTVQSMKVTLEAMTKLGIEFTNPHNDFNARLLMDIPSQMEKMDQDVVDAIACLWEDSGVKRCIARSNEFQLNDSAR</sequence>
<dbReference type="STRING" id="4829.A0A163J521"/>
<dbReference type="GO" id="GO:0007186">
    <property type="term" value="P:G protein-coupled receptor signaling pathway"/>
    <property type="evidence" value="ECO:0007669"/>
    <property type="project" value="InterPro"/>
</dbReference>
<reference evidence="7" key="1">
    <citation type="submission" date="2016-04" db="EMBL/GenBank/DDBJ databases">
        <authorList>
            <person name="Evans L.H."/>
            <person name="Alamgir A."/>
            <person name="Owens N."/>
            <person name="Weber N.D."/>
            <person name="Virtaneva K."/>
            <person name="Barbian K."/>
            <person name="Babar A."/>
            <person name="Rosenke K."/>
        </authorList>
    </citation>
    <scope>NUCLEOTIDE SEQUENCE [LARGE SCALE GENOMIC DNA]</scope>
    <source>
        <strain evidence="7">CBS 101.48</strain>
    </source>
</reference>
<evidence type="ECO:0000256" key="5">
    <source>
        <dbReference type="PIRSR" id="PIRSR601019-1"/>
    </source>
</evidence>
<dbReference type="GO" id="GO:0005525">
    <property type="term" value="F:GTP binding"/>
    <property type="evidence" value="ECO:0007669"/>
    <property type="project" value="UniProtKB-KW"/>
</dbReference>
<dbReference type="GO" id="GO:0003924">
    <property type="term" value="F:GTPase activity"/>
    <property type="evidence" value="ECO:0007669"/>
    <property type="project" value="InterPro"/>
</dbReference>
<feature type="binding site" evidence="5">
    <location>
        <begin position="148"/>
        <end position="149"/>
    </location>
    <ligand>
        <name>GTP</name>
        <dbReference type="ChEBI" id="CHEBI:37565"/>
    </ligand>
</feature>
<dbReference type="Gene3D" id="1.10.400.10">
    <property type="entry name" value="GI Alpha 1, domain 2-like"/>
    <property type="match status" value="1"/>
</dbReference>
<dbReference type="Proteomes" id="UP000078561">
    <property type="component" value="Unassembled WGS sequence"/>
</dbReference>
<dbReference type="GO" id="GO:0031683">
    <property type="term" value="F:G-protein beta/gamma-subunit complex binding"/>
    <property type="evidence" value="ECO:0007669"/>
    <property type="project" value="InterPro"/>
</dbReference>
<dbReference type="OrthoDB" id="5817230at2759"/>
<evidence type="ECO:0000256" key="3">
    <source>
        <dbReference type="ARBA" id="ARBA00023134"/>
    </source>
</evidence>
<dbReference type="GO" id="GO:0001664">
    <property type="term" value="F:G protein-coupled receptor binding"/>
    <property type="evidence" value="ECO:0007669"/>
    <property type="project" value="TreeGrafter"/>
</dbReference>
<keyword evidence="4" id="KW-0807">Transducer</keyword>